<gene>
    <name evidence="1" type="ORF">DEW08_04375</name>
</gene>
<dbReference type="EMBL" id="CP029352">
    <property type="protein sequence ID" value="AWK85502.1"/>
    <property type="molecule type" value="Genomic_DNA"/>
</dbReference>
<name>A0A2S2CM03_9PROT</name>
<proteinExistence type="predicted"/>
<accession>A0A2S2CM03</accession>
<dbReference type="OrthoDB" id="7345339at2"/>
<protein>
    <submittedName>
        <fullName evidence="1">Uncharacterized protein</fullName>
    </submittedName>
</protein>
<evidence type="ECO:0000313" key="2">
    <source>
        <dbReference type="Proteomes" id="UP000245629"/>
    </source>
</evidence>
<dbReference type="AlphaFoldDB" id="A0A2S2CM03"/>
<evidence type="ECO:0000313" key="1">
    <source>
        <dbReference type="EMBL" id="AWK85502.1"/>
    </source>
</evidence>
<keyword evidence="2" id="KW-1185">Reference proteome</keyword>
<dbReference type="Gene3D" id="2.60.120.380">
    <property type="match status" value="1"/>
</dbReference>
<reference evidence="2" key="1">
    <citation type="submission" date="2018-05" db="EMBL/GenBank/DDBJ databases">
        <title>Azospirillum thermophila sp. nov., a novel isolated from hot spring.</title>
        <authorList>
            <person name="Zhao Z."/>
        </authorList>
    </citation>
    <scope>NUCLEOTIDE SEQUENCE [LARGE SCALE GENOMIC DNA]</scope>
    <source>
        <strain evidence="2">CFH 70021</strain>
    </source>
</reference>
<sequence>MEDAMADDVGLGQLVSDLNKSVGAAVERMKAQKEAEAAAAANAQNFQKTVRKSSSDSRMFATDIGVLSKNVTRLNVIGGLSPGDNVDFYKFRVTTKGEATMGQIGDSGVRVQLMSKLGVVVADSDKTSGKSYDSYKELLQGNLALDRGDYTVRVTREKGESAKTAKNYAIQFSMGGYTQDYDTVAKNPRKGDSPFQLSTGQQAMLDGLNSAMSSLKSIPTGQTGTQKLMGSFSLFV</sequence>
<organism evidence="1 2">
    <name type="scientific">Azospirillum thermophilum</name>
    <dbReference type="NCBI Taxonomy" id="2202148"/>
    <lineage>
        <taxon>Bacteria</taxon>
        <taxon>Pseudomonadati</taxon>
        <taxon>Pseudomonadota</taxon>
        <taxon>Alphaproteobacteria</taxon>
        <taxon>Rhodospirillales</taxon>
        <taxon>Azospirillaceae</taxon>
        <taxon>Azospirillum</taxon>
    </lineage>
</organism>
<dbReference type="KEGG" id="azz:DEW08_04375"/>
<dbReference type="Proteomes" id="UP000245629">
    <property type="component" value="Chromosome 1"/>
</dbReference>
<dbReference type="SUPFAM" id="SSF89260">
    <property type="entry name" value="Collagen-binding domain"/>
    <property type="match status" value="1"/>
</dbReference>